<dbReference type="AlphaFoldDB" id="A0A1L3GST2"/>
<name>A0A1L3GST2_9BACT</name>
<dbReference type="STRING" id="1842532.A7E78_02315"/>
<evidence type="ECO:0000313" key="1">
    <source>
        <dbReference type="EMBL" id="APG28982.1"/>
    </source>
</evidence>
<dbReference type="Proteomes" id="UP000182517">
    <property type="component" value="Chromosome"/>
</dbReference>
<accession>A0A1L3GST2</accession>
<evidence type="ECO:0008006" key="3">
    <source>
        <dbReference type="Google" id="ProtNLM"/>
    </source>
</evidence>
<dbReference type="NCBIfam" id="NF007714">
    <property type="entry name" value="PRK10410.1-2"/>
    <property type="match status" value="1"/>
</dbReference>
<sequence>MKPTNRLHNLLKQRKLRRDLKTLALFTAIYCRNHHQGTKNRFTPKELPVPVPEFDRHTYCNECQELLNYAVSRRLRCPLDPKPTCRRCPKNCYTQTKREEIREVMSFSGPYLVKHGRFDLLWRMYFG</sequence>
<gene>
    <name evidence="1" type="ORF">A7E78_02315</name>
</gene>
<dbReference type="EMBL" id="CP015519">
    <property type="protein sequence ID" value="APG28982.1"/>
    <property type="molecule type" value="Genomic_DNA"/>
</dbReference>
<protein>
    <recommendedName>
        <fullName evidence="3">Nitrous oxide-stimulated promoter family protein</fullName>
    </recommendedName>
</protein>
<dbReference type="KEGG" id="pef:A7E78_02315"/>
<reference evidence="1 2" key="1">
    <citation type="journal article" date="2017" name="Genome Announc.">
        <title>Complete Genome Sequences of Two Acetylene-Fermenting Pelobacter acetylenicus Strains.</title>
        <authorList>
            <person name="Sutton J.M."/>
            <person name="Baesman S.M."/>
            <person name="Fierst J.L."/>
            <person name="Poret-Peterson A.T."/>
            <person name="Oremland R.S."/>
            <person name="Dunlap D.S."/>
            <person name="Akob D.M."/>
        </authorList>
    </citation>
    <scope>NUCLEOTIDE SEQUENCE [LARGE SCALE GENOMIC DNA]</scope>
    <source>
        <strain evidence="1 2">SFB93</strain>
    </source>
</reference>
<dbReference type="InterPro" id="IPR020483">
    <property type="entry name" value="Uncharacterised_YgbA"/>
</dbReference>
<keyword evidence="2" id="KW-1185">Reference proteome</keyword>
<dbReference type="Pfam" id="PF11756">
    <property type="entry name" value="YgbA_NO"/>
    <property type="match status" value="1"/>
</dbReference>
<proteinExistence type="predicted"/>
<organism evidence="1 2">
    <name type="scientific">Syntrophotalea acetylenivorans</name>
    <dbReference type="NCBI Taxonomy" id="1842532"/>
    <lineage>
        <taxon>Bacteria</taxon>
        <taxon>Pseudomonadati</taxon>
        <taxon>Thermodesulfobacteriota</taxon>
        <taxon>Desulfuromonadia</taxon>
        <taxon>Desulfuromonadales</taxon>
        <taxon>Syntrophotaleaceae</taxon>
        <taxon>Syntrophotalea</taxon>
    </lineage>
</organism>
<evidence type="ECO:0000313" key="2">
    <source>
        <dbReference type="Proteomes" id="UP000182517"/>
    </source>
</evidence>